<dbReference type="Proteomes" id="UP000245790">
    <property type="component" value="Unassembled WGS sequence"/>
</dbReference>
<dbReference type="PANTHER" id="PTHR35011">
    <property type="entry name" value="2,3-DIKETO-L-GULONATE TRAP TRANSPORTER SMALL PERMEASE PROTEIN YIAM"/>
    <property type="match status" value="1"/>
</dbReference>
<feature type="transmembrane region" description="Helical" evidence="9">
    <location>
        <begin position="95"/>
        <end position="121"/>
    </location>
</feature>
<comment type="similarity">
    <text evidence="8 9">Belongs to the TRAP transporter small permease family.</text>
</comment>
<comment type="caution">
    <text evidence="11">The sequence shown here is derived from an EMBL/GenBank/DDBJ whole genome shotgun (WGS) entry which is preliminary data.</text>
</comment>
<evidence type="ECO:0000256" key="8">
    <source>
        <dbReference type="ARBA" id="ARBA00038436"/>
    </source>
</evidence>
<keyword evidence="2 9" id="KW-0813">Transport</keyword>
<dbReference type="OrthoDB" id="9795655at2"/>
<evidence type="ECO:0000256" key="9">
    <source>
        <dbReference type="RuleBase" id="RU369079"/>
    </source>
</evidence>
<reference evidence="11 12" key="1">
    <citation type="submission" date="2018-05" db="EMBL/GenBank/DDBJ databases">
        <title>Genomic Encyclopedia of Type Strains, Phase IV (KMG-IV): sequencing the most valuable type-strain genomes for metagenomic binning, comparative biology and taxonomic classification.</title>
        <authorList>
            <person name="Goeker M."/>
        </authorList>
    </citation>
    <scope>NUCLEOTIDE SEQUENCE [LARGE SCALE GENOMIC DNA]</scope>
    <source>
        <strain evidence="11 12">DSM 25350</strain>
    </source>
</reference>
<protein>
    <recommendedName>
        <fullName evidence="9">TRAP transporter small permease protein</fullName>
    </recommendedName>
</protein>
<gene>
    <name evidence="11" type="ORF">C8D97_104185</name>
</gene>
<accession>A0A316GE86</accession>
<keyword evidence="5 9" id="KW-0812">Transmembrane</keyword>
<name>A0A316GE86_9GAMM</name>
<dbReference type="GO" id="GO:0005886">
    <property type="term" value="C:plasma membrane"/>
    <property type="evidence" value="ECO:0007669"/>
    <property type="project" value="UniProtKB-SubCell"/>
</dbReference>
<evidence type="ECO:0000313" key="11">
    <source>
        <dbReference type="EMBL" id="PWK52967.1"/>
    </source>
</evidence>
<dbReference type="PANTHER" id="PTHR35011:SF4">
    <property type="entry name" value="SLL1102 PROTEIN"/>
    <property type="match status" value="1"/>
</dbReference>
<dbReference type="AlphaFoldDB" id="A0A316GE86"/>
<keyword evidence="7 9" id="KW-0472">Membrane</keyword>
<evidence type="ECO:0000256" key="4">
    <source>
        <dbReference type="ARBA" id="ARBA00022519"/>
    </source>
</evidence>
<feature type="transmembrane region" description="Helical" evidence="9">
    <location>
        <begin position="21"/>
        <end position="39"/>
    </location>
</feature>
<dbReference type="InterPro" id="IPR055348">
    <property type="entry name" value="DctQ"/>
</dbReference>
<feature type="transmembrane region" description="Helical" evidence="9">
    <location>
        <begin position="51"/>
        <end position="74"/>
    </location>
</feature>
<evidence type="ECO:0000256" key="1">
    <source>
        <dbReference type="ARBA" id="ARBA00004429"/>
    </source>
</evidence>
<evidence type="ECO:0000259" key="10">
    <source>
        <dbReference type="Pfam" id="PF04290"/>
    </source>
</evidence>
<evidence type="ECO:0000256" key="5">
    <source>
        <dbReference type="ARBA" id="ARBA00022692"/>
    </source>
</evidence>
<feature type="transmembrane region" description="Helical" evidence="9">
    <location>
        <begin position="141"/>
        <end position="160"/>
    </location>
</feature>
<comment type="function">
    <text evidence="9">Part of the tripartite ATP-independent periplasmic (TRAP) transport system.</text>
</comment>
<feature type="domain" description="Tripartite ATP-independent periplasmic transporters DctQ component" evidence="10">
    <location>
        <begin position="33"/>
        <end position="162"/>
    </location>
</feature>
<dbReference type="InterPro" id="IPR007387">
    <property type="entry name" value="TRAP_DctQ"/>
</dbReference>
<evidence type="ECO:0000256" key="6">
    <source>
        <dbReference type="ARBA" id="ARBA00022989"/>
    </source>
</evidence>
<comment type="subunit">
    <text evidence="9">The complex comprises the extracytoplasmic solute receptor protein and the two transmembrane proteins.</text>
</comment>
<evidence type="ECO:0000256" key="7">
    <source>
        <dbReference type="ARBA" id="ARBA00023136"/>
    </source>
</evidence>
<dbReference type="GO" id="GO:0022857">
    <property type="term" value="F:transmembrane transporter activity"/>
    <property type="evidence" value="ECO:0007669"/>
    <property type="project" value="UniProtKB-UniRule"/>
</dbReference>
<keyword evidence="12" id="KW-1185">Reference proteome</keyword>
<keyword evidence="6 9" id="KW-1133">Transmembrane helix</keyword>
<organism evidence="11 12">
    <name type="scientific">Pleionea mediterranea</name>
    <dbReference type="NCBI Taxonomy" id="523701"/>
    <lineage>
        <taxon>Bacteria</taxon>
        <taxon>Pseudomonadati</taxon>
        <taxon>Pseudomonadota</taxon>
        <taxon>Gammaproteobacteria</taxon>
        <taxon>Oceanospirillales</taxon>
        <taxon>Pleioneaceae</taxon>
        <taxon>Pleionea</taxon>
    </lineage>
</organism>
<dbReference type="RefSeq" id="WP_109762940.1">
    <property type="nucleotide sequence ID" value="NZ_QGGU01000004.1"/>
</dbReference>
<evidence type="ECO:0000256" key="2">
    <source>
        <dbReference type="ARBA" id="ARBA00022448"/>
    </source>
</evidence>
<comment type="subcellular location">
    <subcellularLocation>
        <location evidence="1 9">Cell inner membrane</location>
        <topology evidence="1 9">Multi-pass membrane protein</topology>
    </subcellularLocation>
</comment>
<sequence length="186" mass="21214">MWTQNSPWNQIKRGLSWISRFSGKGIAYLTLLMVLAMFGSTLMSNLFNINFIWLQESVTWIHAAVFMMGAAYTLQHNEHVRVDIFYHRFSARTQASIDIAGTLLFLLPVSVFILMTSWNYVMRSWQLTESSAEAGGLPAVYLLKTLTVVMPVLLIIEGLHQLMINIDKWRASPPQSSINKTQERSS</sequence>
<evidence type="ECO:0000313" key="12">
    <source>
        <dbReference type="Proteomes" id="UP000245790"/>
    </source>
</evidence>
<keyword evidence="4 9" id="KW-0997">Cell inner membrane</keyword>
<proteinExistence type="inferred from homology"/>
<evidence type="ECO:0000256" key="3">
    <source>
        <dbReference type="ARBA" id="ARBA00022475"/>
    </source>
</evidence>
<keyword evidence="3" id="KW-1003">Cell membrane</keyword>
<dbReference type="Pfam" id="PF04290">
    <property type="entry name" value="DctQ"/>
    <property type="match status" value="1"/>
</dbReference>
<dbReference type="EMBL" id="QGGU01000004">
    <property type="protein sequence ID" value="PWK52967.1"/>
    <property type="molecule type" value="Genomic_DNA"/>
</dbReference>